<comment type="subunit">
    <text evidence="3 12">Homodimer.</text>
</comment>
<evidence type="ECO:0000256" key="6">
    <source>
        <dbReference type="ARBA" id="ARBA00022605"/>
    </source>
</evidence>
<evidence type="ECO:0000256" key="2">
    <source>
        <dbReference type="ARBA" id="ARBA00007442"/>
    </source>
</evidence>
<evidence type="ECO:0000256" key="8">
    <source>
        <dbReference type="ARBA" id="ARBA00022915"/>
    </source>
</evidence>
<evidence type="ECO:0000256" key="1">
    <source>
        <dbReference type="ARBA" id="ARBA00004896"/>
    </source>
</evidence>
<dbReference type="RefSeq" id="WP_066057691.1">
    <property type="nucleotide sequence ID" value="NZ_JBHUNF010000001.1"/>
</dbReference>
<dbReference type="InterPro" id="IPR010190">
    <property type="entry name" value="Diaminopimelate_DH_Ddh"/>
</dbReference>
<dbReference type="PIRSF" id="PIRSF025648">
    <property type="entry name" value="DDH"/>
    <property type="match status" value="1"/>
</dbReference>
<name>A0ABW5RGI1_9MICO</name>
<dbReference type="Proteomes" id="UP001597453">
    <property type="component" value="Unassembled WGS sequence"/>
</dbReference>
<evidence type="ECO:0000256" key="10">
    <source>
        <dbReference type="ARBA" id="ARBA00023154"/>
    </source>
</evidence>
<keyword evidence="8 12" id="KW-0220">Diaminopimelate biosynthesis</keyword>
<evidence type="ECO:0000256" key="7">
    <source>
        <dbReference type="ARBA" id="ARBA00022857"/>
    </source>
</evidence>
<keyword evidence="15" id="KW-1185">Reference proteome</keyword>
<gene>
    <name evidence="14" type="ORF">ACFSUQ_02680</name>
</gene>
<keyword evidence="9 12" id="KW-0560">Oxidoreductase</keyword>
<comment type="caution">
    <text evidence="14">The sequence shown here is derived from an EMBL/GenBank/DDBJ whole genome shotgun (WGS) entry which is preliminary data.</text>
</comment>
<evidence type="ECO:0000256" key="3">
    <source>
        <dbReference type="ARBA" id="ARBA00011738"/>
    </source>
</evidence>
<comment type="catalytic activity">
    <reaction evidence="11 12">
        <text>meso-2,6-diaminopimelate + NADP(+) + H2O = (S)-2-amino-6-oxoheptanedioate + NH4(+) + NADPH + H(+)</text>
        <dbReference type="Rhea" id="RHEA:13561"/>
        <dbReference type="ChEBI" id="CHEBI:15377"/>
        <dbReference type="ChEBI" id="CHEBI:15378"/>
        <dbReference type="ChEBI" id="CHEBI:28938"/>
        <dbReference type="ChEBI" id="CHEBI:57783"/>
        <dbReference type="ChEBI" id="CHEBI:57791"/>
        <dbReference type="ChEBI" id="CHEBI:58349"/>
        <dbReference type="ChEBI" id="CHEBI:58556"/>
        <dbReference type="EC" id="1.4.1.16"/>
    </reaction>
</comment>
<comment type="function">
    <text evidence="12">Catalyzes the reversible NADPH-dependent reductive amination of L-2-amino-6-oxopimelate, the acyclic form of L-tetrahydrodipicolinate, to generate the meso compound, D,L-2,6-diaminopimelate.</text>
</comment>
<evidence type="ECO:0000256" key="11">
    <source>
        <dbReference type="ARBA" id="ARBA00052023"/>
    </source>
</evidence>
<organism evidence="14 15">
    <name type="scientific">Gulosibacter bifidus</name>
    <dbReference type="NCBI Taxonomy" id="272239"/>
    <lineage>
        <taxon>Bacteria</taxon>
        <taxon>Bacillati</taxon>
        <taxon>Actinomycetota</taxon>
        <taxon>Actinomycetes</taxon>
        <taxon>Micrococcales</taxon>
        <taxon>Microbacteriaceae</taxon>
        <taxon>Gulosibacter</taxon>
    </lineage>
</organism>
<dbReference type="NCBIfam" id="TIGR01921">
    <property type="entry name" value="DAP-DH"/>
    <property type="match status" value="1"/>
</dbReference>
<dbReference type="CDD" id="cd02270">
    <property type="entry name" value="meso-DAPDH_N"/>
    <property type="match status" value="1"/>
</dbReference>
<keyword evidence="6 12" id="KW-0028">Amino-acid biosynthesis</keyword>
<comment type="similarity">
    <text evidence="2 12">Belongs to the diaminopimelate dehydrogenase family.</text>
</comment>
<proteinExistence type="inferred from homology"/>
<evidence type="ECO:0000256" key="5">
    <source>
        <dbReference type="ARBA" id="ARBA00021654"/>
    </source>
</evidence>
<dbReference type="Gene3D" id="3.30.360.10">
    <property type="entry name" value="Dihydrodipicolinate Reductase, domain 2"/>
    <property type="match status" value="1"/>
</dbReference>
<dbReference type="SUPFAM" id="SSF55347">
    <property type="entry name" value="Glyceraldehyde-3-phosphate dehydrogenase-like, C-terminal domain"/>
    <property type="match status" value="1"/>
</dbReference>
<dbReference type="Gene3D" id="3.40.50.720">
    <property type="entry name" value="NAD(P)-binding Rossmann-like Domain"/>
    <property type="match status" value="1"/>
</dbReference>
<reference evidence="15" key="1">
    <citation type="journal article" date="2019" name="Int. J. Syst. Evol. Microbiol.">
        <title>The Global Catalogue of Microorganisms (GCM) 10K type strain sequencing project: providing services to taxonomists for standard genome sequencing and annotation.</title>
        <authorList>
            <consortium name="The Broad Institute Genomics Platform"/>
            <consortium name="The Broad Institute Genome Sequencing Center for Infectious Disease"/>
            <person name="Wu L."/>
            <person name="Ma J."/>
        </authorList>
    </citation>
    <scope>NUCLEOTIDE SEQUENCE [LARGE SCALE GENOMIC DNA]</scope>
    <source>
        <strain evidence="15">TISTR 1511</strain>
    </source>
</reference>
<protein>
    <recommendedName>
        <fullName evidence="5 12">Meso-diaminopimelate D-dehydrogenase</fullName>
        <shortName evidence="12">DAPDH</shortName>
        <shortName evidence="12">Meso-DAP dehydrogenase</shortName>
        <ecNumber evidence="4 12">1.4.1.16</ecNumber>
    </recommendedName>
</protein>
<dbReference type="InterPro" id="IPR032094">
    <property type="entry name" value="Meso-DAP_DH_C"/>
</dbReference>
<dbReference type="EC" id="1.4.1.16" evidence="4 12"/>
<keyword evidence="7 12" id="KW-0521">NADP</keyword>
<dbReference type="SUPFAM" id="SSF51735">
    <property type="entry name" value="NAD(P)-binding Rossmann-fold domains"/>
    <property type="match status" value="1"/>
</dbReference>
<dbReference type="GO" id="GO:0047850">
    <property type="term" value="F:diaminopimelate dehydrogenase activity"/>
    <property type="evidence" value="ECO:0007669"/>
    <property type="project" value="UniProtKB-EC"/>
</dbReference>
<evidence type="ECO:0000256" key="9">
    <source>
        <dbReference type="ARBA" id="ARBA00023002"/>
    </source>
</evidence>
<evidence type="ECO:0000256" key="4">
    <source>
        <dbReference type="ARBA" id="ARBA00012080"/>
    </source>
</evidence>
<evidence type="ECO:0000256" key="12">
    <source>
        <dbReference type="PIRNR" id="PIRNR025648"/>
    </source>
</evidence>
<evidence type="ECO:0000313" key="15">
    <source>
        <dbReference type="Proteomes" id="UP001597453"/>
    </source>
</evidence>
<sequence>MTTNIRAGIVGYGNLGRSVEALIAQQPDMDLHGIFSRRDSLDTQTPVFSVDDIAAHRDQVDVLFLCLGSATDMPAQAASFAKQFTTVDTYDNHNLIPEHRAKMDAAAREGDNLALISTGWDPGLFSLNRVLAASLFPQPQQATFWGLGVSQGHSDAIRRIEGVKRGVQYTVPSEDAVAAAKAGQPVDPKAAHKRQCVIVADAADHDRIRETIVTMPDYFVGYDTTVEFVSEAEFEANHTGMPHGGQVITAGQLVDSHNAVSFELELGRNPDFTGAVMVAYGRAAARLRAQGTVGAITPFEVAPYLLSPKSLDDLVASTL</sequence>
<dbReference type="Pfam" id="PF16654">
    <property type="entry name" value="DAPDH_C"/>
    <property type="match status" value="1"/>
</dbReference>
<accession>A0ABW5RGI1</accession>
<evidence type="ECO:0000313" key="14">
    <source>
        <dbReference type="EMBL" id="MFD2674206.1"/>
    </source>
</evidence>
<evidence type="ECO:0000259" key="13">
    <source>
        <dbReference type="Pfam" id="PF16654"/>
    </source>
</evidence>
<comment type="pathway">
    <text evidence="1 12">Amino-acid biosynthesis; L-lysine biosynthesis via DAP pathway; DL-2,6-diaminopimelate from (S)-tetrahydrodipicolinate: step 1/1.</text>
</comment>
<keyword evidence="10 12" id="KW-0457">Lysine biosynthesis</keyword>
<dbReference type="InterPro" id="IPR036291">
    <property type="entry name" value="NAD(P)-bd_dom_sf"/>
</dbReference>
<dbReference type="EMBL" id="JBHUNF010000001">
    <property type="protein sequence ID" value="MFD2674206.1"/>
    <property type="molecule type" value="Genomic_DNA"/>
</dbReference>
<feature type="domain" description="Meso-diaminopimelate D-dehydrogenase C-terminal" evidence="13">
    <location>
        <begin position="119"/>
        <end position="266"/>
    </location>
</feature>